<evidence type="ECO:0000313" key="2">
    <source>
        <dbReference type="EMBL" id="KAF2650302.1"/>
    </source>
</evidence>
<protein>
    <submittedName>
        <fullName evidence="2">Uncharacterized protein</fullName>
    </submittedName>
</protein>
<dbReference type="EMBL" id="MU004460">
    <property type="protein sequence ID" value="KAF2650302.1"/>
    <property type="molecule type" value="Genomic_DNA"/>
</dbReference>
<gene>
    <name evidence="2" type="ORF">K491DRAFT_683131</name>
</gene>
<evidence type="ECO:0000313" key="3">
    <source>
        <dbReference type="Proteomes" id="UP000799324"/>
    </source>
</evidence>
<reference evidence="2" key="1">
    <citation type="journal article" date="2020" name="Stud. Mycol.">
        <title>101 Dothideomycetes genomes: a test case for predicting lifestyles and emergence of pathogens.</title>
        <authorList>
            <person name="Haridas S."/>
            <person name="Albert R."/>
            <person name="Binder M."/>
            <person name="Bloem J."/>
            <person name="Labutti K."/>
            <person name="Salamov A."/>
            <person name="Andreopoulos B."/>
            <person name="Baker S."/>
            <person name="Barry K."/>
            <person name="Bills G."/>
            <person name="Bluhm B."/>
            <person name="Cannon C."/>
            <person name="Castanera R."/>
            <person name="Culley D."/>
            <person name="Daum C."/>
            <person name="Ezra D."/>
            <person name="Gonzalez J."/>
            <person name="Henrissat B."/>
            <person name="Kuo A."/>
            <person name="Liang C."/>
            <person name="Lipzen A."/>
            <person name="Lutzoni F."/>
            <person name="Magnuson J."/>
            <person name="Mondo S."/>
            <person name="Nolan M."/>
            <person name="Ohm R."/>
            <person name="Pangilinan J."/>
            <person name="Park H.-J."/>
            <person name="Ramirez L."/>
            <person name="Alfaro M."/>
            <person name="Sun H."/>
            <person name="Tritt A."/>
            <person name="Yoshinaga Y."/>
            <person name="Zwiers L.-H."/>
            <person name="Turgeon B."/>
            <person name="Goodwin S."/>
            <person name="Spatafora J."/>
            <person name="Crous P."/>
            <person name="Grigoriev I."/>
        </authorList>
    </citation>
    <scope>NUCLEOTIDE SEQUENCE</scope>
    <source>
        <strain evidence="2">CBS 122681</strain>
    </source>
</reference>
<proteinExistence type="predicted"/>
<feature type="compositionally biased region" description="Pro residues" evidence="1">
    <location>
        <begin position="1"/>
        <end position="22"/>
    </location>
</feature>
<dbReference type="AlphaFoldDB" id="A0A6A6SRX1"/>
<feature type="compositionally biased region" description="Basic and acidic residues" evidence="1">
    <location>
        <begin position="53"/>
        <end position="62"/>
    </location>
</feature>
<name>A0A6A6SRX1_9PLEO</name>
<sequence>MLPPPPSQPSLPPSPLPSPIPPSTSRESGPAPPAQDTMDQPSPFGPEFPGPVVKERETDSKPRISATLTKTIPGLKLVSNYESAITIRDPFKKAWGHSNKSFFKYTYQDQRKVLQEAIQARDYQLRELEELHSTELKVYSLEEQNTSKAYIKLQKSQWAGLVGLLSHYRGLPDKTKALHRKQWRADNIDLWKEYRGPRQWLSSEWYSGLPRDTASVISRLLELDDHFFGQTRFIATTLDIDGLSPTELGEMFDSITPYTEEFFRWLKYVFGGRIRLAYRAFYQFVEAKDFDNAAKIIQQQAPTAEQLREYLEHSEAKK</sequence>
<evidence type="ECO:0000256" key="1">
    <source>
        <dbReference type="SAM" id="MobiDB-lite"/>
    </source>
</evidence>
<organism evidence="2 3">
    <name type="scientific">Lophiostoma macrostomum CBS 122681</name>
    <dbReference type="NCBI Taxonomy" id="1314788"/>
    <lineage>
        <taxon>Eukaryota</taxon>
        <taxon>Fungi</taxon>
        <taxon>Dikarya</taxon>
        <taxon>Ascomycota</taxon>
        <taxon>Pezizomycotina</taxon>
        <taxon>Dothideomycetes</taxon>
        <taxon>Pleosporomycetidae</taxon>
        <taxon>Pleosporales</taxon>
        <taxon>Lophiostomataceae</taxon>
        <taxon>Lophiostoma</taxon>
    </lineage>
</organism>
<feature type="region of interest" description="Disordered" evidence="1">
    <location>
        <begin position="1"/>
        <end position="62"/>
    </location>
</feature>
<keyword evidence="3" id="KW-1185">Reference proteome</keyword>
<dbReference type="Proteomes" id="UP000799324">
    <property type="component" value="Unassembled WGS sequence"/>
</dbReference>
<accession>A0A6A6SRX1</accession>